<feature type="compositionally biased region" description="Low complexity" evidence="1">
    <location>
        <begin position="611"/>
        <end position="622"/>
    </location>
</feature>
<gene>
    <name evidence="3" type="ORF">AC631_00464</name>
</gene>
<feature type="compositionally biased region" description="Polar residues" evidence="1">
    <location>
        <begin position="508"/>
        <end position="519"/>
    </location>
</feature>
<evidence type="ECO:0000256" key="1">
    <source>
        <dbReference type="SAM" id="MobiDB-lite"/>
    </source>
</evidence>
<dbReference type="EMBL" id="LMYN01000005">
    <property type="protein sequence ID" value="KSA03829.1"/>
    <property type="molecule type" value="Genomic_DNA"/>
</dbReference>
<dbReference type="PANTHER" id="PTHR21708">
    <property type="entry name" value="PROBABLE 2-DEHYDROPANTOATE 2-REDUCTASE"/>
    <property type="match status" value="1"/>
</dbReference>
<reference evidence="3 4" key="1">
    <citation type="submission" date="2015-11" db="EMBL/GenBank/DDBJ databases">
        <title>The genome of Debaryomyces fabryi.</title>
        <authorList>
            <person name="Tafer H."/>
            <person name="Lopandic K."/>
        </authorList>
    </citation>
    <scope>NUCLEOTIDE SEQUENCE [LARGE SCALE GENOMIC DNA]</scope>
    <source>
        <strain evidence="3 4">CBS 789</strain>
    </source>
</reference>
<dbReference type="Gene3D" id="1.10.1040.10">
    <property type="entry name" value="N-(1-d-carboxylethyl)-l-norvaline Dehydrogenase, domain 2"/>
    <property type="match status" value="1"/>
</dbReference>
<dbReference type="SUPFAM" id="SSF48179">
    <property type="entry name" value="6-phosphogluconate dehydrogenase C-terminal domain-like"/>
    <property type="match status" value="1"/>
</dbReference>
<dbReference type="InterPro" id="IPR008927">
    <property type="entry name" value="6-PGluconate_DH-like_C_sf"/>
</dbReference>
<feature type="compositionally biased region" description="Low complexity" evidence="1">
    <location>
        <begin position="878"/>
        <end position="895"/>
    </location>
</feature>
<protein>
    <recommendedName>
        <fullName evidence="2">Ketopantoate reductase C-terminal domain-containing protein</fullName>
    </recommendedName>
</protein>
<feature type="compositionally biased region" description="Basic residues" evidence="1">
    <location>
        <begin position="932"/>
        <end position="941"/>
    </location>
</feature>
<evidence type="ECO:0000313" key="4">
    <source>
        <dbReference type="Proteomes" id="UP000054251"/>
    </source>
</evidence>
<dbReference type="Pfam" id="PF08546">
    <property type="entry name" value="ApbA_C"/>
    <property type="match status" value="1"/>
</dbReference>
<organism evidence="3 4">
    <name type="scientific">Debaryomyces fabryi</name>
    <dbReference type="NCBI Taxonomy" id="58627"/>
    <lineage>
        <taxon>Eukaryota</taxon>
        <taxon>Fungi</taxon>
        <taxon>Dikarya</taxon>
        <taxon>Ascomycota</taxon>
        <taxon>Saccharomycotina</taxon>
        <taxon>Pichiomycetes</taxon>
        <taxon>Debaryomycetaceae</taxon>
        <taxon>Debaryomyces</taxon>
    </lineage>
</organism>
<feature type="compositionally biased region" description="Polar residues" evidence="1">
    <location>
        <begin position="452"/>
        <end position="479"/>
    </location>
</feature>
<dbReference type="InterPro" id="IPR013328">
    <property type="entry name" value="6PGD_dom2"/>
</dbReference>
<evidence type="ECO:0000313" key="3">
    <source>
        <dbReference type="EMBL" id="KSA03829.1"/>
    </source>
</evidence>
<feature type="compositionally biased region" description="Polar residues" evidence="1">
    <location>
        <begin position="546"/>
        <end position="558"/>
    </location>
</feature>
<feature type="compositionally biased region" description="Polar residues" evidence="1">
    <location>
        <begin position="631"/>
        <end position="656"/>
    </location>
</feature>
<accession>A0A0V1Q6A2</accession>
<feature type="compositionally biased region" description="Gly residues" evidence="1">
    <location>
        <begin position="789"/>
        <end position="798"/>
    </location>
</feature>
<name>A0A0V1Q6A2_9ASCO</name>
<dbReference type="GO" id="GO:0005737">
    <property type="term" value="C:cytoplasm"/>
    <property type="evidence" value="ECO:0007669"/>
    <property type="project" value="TreeGrafter"/>
</dbReference>
<keyword evidence="4" id="KW-1185">Reference proteome</keyword>
<feature type="region of interest" description="Disordered" evidence="1">
    <location>
        <begin position="452"/>
        <end position="488"/>
    </location>
</feature>
<dbReference type="GeneID" id="26837473"/>
<feature type="domain" description="Ketopantoate reductase C-terminal" evidence="2">
    <location>
        <begin position="205"/>
        <end position="334"/>
    </location>
</feature>
<dbReference type="RefSeq" id="XP_015469931.1">
    <property type="nucleotide sequence ID" value="XM_015609294.1"/>
</dbReference>
<dbReference type="OrthoDB" id="5302359at2759"/>
<feature type="region of interest" description="Disordered" evidence="1">
    <location>
        <begin position="764"/>
        <end position="863"/>
    </location>
</feature>
<dbReference type="InterPro" id="IPR051402">
    <property type="entry name" value="KPR-Related"/>
</dbReference>
<evidence type="ECO:0000259" key="2">
    <source>
        <dbReference type="Pfam" id="PF08546"/>
    </source>
</evidence>
<feature type="compositionally biased region" description="Polar residues" evidence="1">
    <location>
        <begin position="817"/>
        <end position="840"/>
    </location>
</feature>
<dbReference type="AlphaFoldDB" id="A0A0V1Q6A2"/>
<proteinExistence type="predicted"/>
<feature type="region of interest" description="Disordered" evidence="1">
    <location>
        <begin position="878"/>
        <end position="941"/>
    </location>
</feature>
<dbReference type="PANTHER" id="PTHR21708:SF25">
    <property type="entry name" value="PROTEIN PAM1-RELATED"/>
    <property type="match status" value="1"/>
</dbReference>
<comment type="caution">
    <text evidence="3">The sequence shown here is derived from an EMBL/GenBank/DDBJ whole genome shotgun (WGS) entry which is preliminary data.</text>
</comment>
<dbReference type="Gene3D" id="3.40.50.720">
    <property type="entry name" value="NAD(P)-binding Rossmann-like Domain"/>
    <property type="match status" value="1"/>
</dbReference>
<sequence length="941" mass="105702">MSSIEILTVGSNPNVAFYAWRLHETHSCNVSVVNSRIKGNCINWRSPALGTSTFKPYEIYENLSQISPGSSKYDIVFISCTSLQDFQTACADLVPFLHLKSAIVVESTGYVNLEPFVQLSFPSMKDITICSIMNESDVRQIDGDNFTHILRNNDNRIYLGTSLTNSNISSTSNASFQKVYKLLQLVQQDSSNNISLLKSVVPKEFMTYQWKLALPRIVFNPLSVIFEAEVPANLSNQILCKPLITGMINEIFKIIKKMDCKLVKGSENEANLFKNWCSSFPETSKNQNYLNSPALFYDFYKQHDLNIDLLLLQPILLADDHGIRTPYLENIYSTMCQYIKINDADTNSIFFTRKTISNISKAKVNQVNADHETKLNQLNIITNDLARMESNKNQLDSYLKEKDILKGQVMEDINKQELNLRKLHISVDHQQQKLSQIEQRLEQLQLQEQEMTNNQAKQMQPSGQPNKEESTLPQSGSNRTFRESVVPNDNLEDLTDIALYGASLASPVPNQDASQNSHAINGHADMNGHGVSNRGLMNGGGEPLHSNGNSHPNGNIQLVNGDLPQHLHEKELELQKREQALINRELSVPNENQINGYYDNEQHRQPHHPQQHSQQPQPQQYQQPPPALHLDTQQKSANMPPNQQMYFNQRQYNNNHGYMPSPMDQQLPHGLPSNGLPPNALPPNLRVNSMNSNMNRYNMPPPQMMNGNPHQASGYGGKPQRLSSFPASAHNYQDLHQQQYAQNPSQHYNNMYQNGAPVDHMESRFKAQPRKQNRRSAFPQMNGDLSGLDMGGRGGMPMPGGPTNPAATKANKHRSTMALNSNGNRTSPPQHKKSVSSYTIPQSQGQSQGQSQPQGQPQNTSEAQQYNYVQPQQQYLQLPNGSNASSNSSNSVNTNDTPQTNDEGVQIQVPIVEPNAKPLGGISNPNKEAETKKKRGIFRKH</sequence>
<dbReference type="Proteomes" id="UP000054251">
    <property type="component" value="Unassembled WGS sequence"/>
</dbReference>
<dbReference type="InterPro" id="IPR013752">
    <property type="entry name" value="KPA_reductase"/>
</dbReference>
<feature type="region of interest" description="Disordered" evidence="1">
    <location>
        <begin position="508"/>
        <end position="560"/>
    </location>
</feature>
<feature type="compositionally biased region" description="Low complexity" evidence="1">
    <location>
        <begin position="841"/>
        <end position="863"/>
    </location>
</feature>
<feature type="region of interest" description="Disordered" evidence="1">
    <location>
        <begin position="584"/>
        <end position="679"/>
    </location>
</feature>